<proteinExistence type="predicted"/>
<organism evidence="1">
    <name type="scientific">uncultured spirochete</name>
    <dbReference type="NCBI Taxonomy" id="156406"/>
    <lineage>
        <taxon>Bacteria</taxon>
        <taxon>Pseudomonadati</taxon>
        <taxon>Spirochaetota</taxon>
        <taxon>Spirochaetia</taxon>
        <taxon>Spirochaetales</taxon>
        <taxon>environmental samples</taxon>
    </lineage>
</organism>
<reference evidence="1" key="1">
    <citation type="submission" date="2017-02" db="EMBL/GenBank/DDBJ databases">
        <authorList>
            <person name="Regsiter A."/>
            <person name="William W."/>
        </authorList>
    </citation>
    <scope>NUCLEOTIDE SEQUENCE</scope>
    <source>
        <strain evidence="1">Bib</strain>
    </source>
</reference>
<protein>
    <submittedName>
        <fullName evidence="1">Uncharacterized protein</fullName>
    </submittedName>
</protein>
<dbReference type="EMBL" id="FWDM01000009">
    <property type="protein sequence ID" value="SLM11076.1"/>
    <property type="molecule type" value="Genomic_DNA"/>
</dbReference>
<name>A0A3P3XGT0_9SPIR</name>
<dbReference type="AlphaFoldDB" id="A0A3P3XGT0"/>
<sequence>MNAVSYKEKDMSSFFDTSRIYAYAFHRNKEVSKVYHFVYDDAFDDLSTNATSIRYILSKNVVNRESNIPTSIVPKTELVRKLLAIRKKYMENGGKLLSLEEIAEEIQNRRGGLNNGQASIP</sequence>
<accession>A0A3P3XGT0</accession>
<evidence type="ECO:0000313" key="1">
    <source>
        <dbReference type="EMBL" id="SLM11076.1"/>
    </source>
</evidence>
<gene>
    <name evidence="1" type="ORF">SPIROBIBN47_170030</name>
</gene>